<proteinExistence type="predicted"/>
<reference evidence="1" key="1">
    <citation type="submission" date="2020-11" db="EMBL/GenBank/DDBJ databases">
        <authorList>
            <person name="Tran Van P."/>
        </authorList>
    </citation>
    <scope>NUCLEOTIDE SEQUENCE</scope>
</reference>
<evidence type="ECO:0000313" key="1">
    <source>
        <dbReference type="EMBL" id="CAD7575708.1"/>
    </source>
</evidence>
<dbReference type="EMBL" id="OE183474">
    <property type="protein sequence ID" value="CAD7575708.1"/>
    <property type="molecule type" value="Genomic_DNA"/>
</dbReference>
<gene>
    <name evidence="1" type="ORF">TCMB3V08_LOCUS8293</name>
</gene>
<protein>
    <submittedName>
        <fullName evidence="1">(California timema) hypothetical protein</fullName>
    </submittedName>
</protein>
<name>A0A7R9PA69_TIMCA</name>
<dbReference type="AlphaFoldDB" id="A0A7R9PA69"/>
<accession>A0A7R9PA69</accession>
<organism evidence="1">
    <name type="scientific">Timema californicum</name>
    <name type="common">California timema</name>
    <name type="synonym">Walking stick</name>
    <dbReference type="NCBI Taxonomy" id="61474"/>
    <lineage>
        <taxon>Eukaryota</taxon>
        <taxon>Metazoa</taxon>
        <taxon>Ecdysozoa</taxon>
        <taxon>Arthropoda</taxon>
        <taxon>Hexapoda</taxon>
        <taxon>Insecta</taxon>
        <taxon>Pterygota</taxon>
        <taxon>Neoptera</taxon>
        <taxon>Polyneoptera</taxon>
        <taxon>Phasmatodea</taxon>
        <taxon>Timematodea</taxon>
        <taxon>Timematoidea</taxon>
        <taxon>Timematidae</taxon>
        <taxon>Timema</taxon>
    </lineage>
</organism>
<sequence length="418" mass="47823">MKMKNHPKLQYNSNNMVVMRIQKIQEEIEYPEVSDIEPDVSSKMQQLILMSLLAPYLVLSVAGNKEDQQISHHGEFLDDTYFNTQYSELESQEKIYGAGSDSDKQDKYDYDGDGTTYFRYISSQLSERYFDTNEQKKIVYSDTSNVNKFEYNPINEKLNQTWWENESQKTPSREDNLSFGETPSFGLTNRSDFNNDQIISLNEMELNRKTSALNQSKLSAEEELDGTYLKIPPLEIVNREDLRSTFPETDSQELYYHGDGANPVSVEFRRFKTAFDIAEALGAVDLLKIRENNLVKPLTRVVRWLNNKFEPETHIGYWKVPLRESGKPYWKSSLFTPDLDSNPDLSVIGKPVYCESSALDHAAIEAALRQSQDFRLIGASFSAEVQLLSTLYSLPGMFGIGDPIKSQNQPSKISAHAL</sequence>